<sequence>MARAELSRRGSGRALGAAGLGAVLGGAAGGATARADERTWRTTGTAVSALRGFDDAMRTFMRERGITAGQLAVTWRGRLVLARGYSWSTGPGLDVQPTSLFRIVSVSKPVTAAALVRLVQDGELDLSAPITSVLDLAPPPEGTAGPRLPEVTLRRLLRHTGGWDRDASGDVMFADASIARALGTSLPVERPDIMSYATGRRLDHAPGTTYAYSNYGYLLAGRAIEQASGKSYADHVQEAVRGPVGITRTRLGRMAEEHRAATEVPYVSRYTGTTVLDSSGATVAAPYGRWNLENMDAHGGWLASAVDLVRFATIFDGSGTGVLDATSVARTFAEPETVINGNGSYHGLGWSVRATSGGTGRNTWHTGSLDGTYTIRVRTYHEMSWAALFNQRDDASGLSYPSIDGALWTAAGEVTSWPDRDESPQHLG</sequence>
<dbReference type="Pfam" id="PF00144">
    <property type="entry name" value="Beta-lactamase"/>
    <property type="match status" value="1"/>
</dbReference>
<dbReference type="PROSITE" id="PS51318">
    <property type="entry name" value="TAT"/>
    <property type="match status" value="1"/>
</dbReference>
<dbReference type="EMBL" id="QEIN01000289">
    <property type="protein sequence ID" value="RCV50289.1"/>
    <property type="molecule type" value="Genomic_DNA"/>
</dbReference>
<dbReference type="AlphaFoldDB" id="A0A368SZ13"/>
<dbReference type="PANTHER" id="PTHR46825">
    <property type="entry name" value="D-ALANYL-D-ALANINE-CARBOXYPEPTIDASE/ENDOPEPTIDASE AMPH"/>
    <property type="match status" value="1"/>
</dbReference>
<dbReference type="Gene3D" id="3.40.710.10">
    <property type="entry name" value="DD-peptidase/beta-lactamase superfamily"/>
    <property type="match status" value="1"/>
</dbReference>
<dbReference type="RefSeq" id="WP_114400612.1">
    <property type="nucleotide sequence ID" value="NZ_QEIM01000255.1"/>
</dbReference>
<dbReference type="SUPFAM" id="SSF56601">
    <property type="entry name" value="beta-lactamase/transpeptidase-like"/>
    <property type="match status" value="1"/>
</dbReference>
<feature type="domain" description="Beta-lactamase-related" evidence="1">
    <location>
        <begin position="53"/>
        <end position="394"/>
    </location>
</feature>
<organism evidence="2 3">
    <name type="scientific">Marinitenerispora sediminis</name>
    <dbReference type="NCBI Taxonomy" id="1931232"/>
    <lineage>
        <taxon>Bacteria</taxon>
        <taxon>Bacillati</taxon>
        <taxon>Actinomycetota</taxon>
        <taxon>Actinomycetes</taxon>
        <taxon>Streptosporangiales</taxon>
        <taxon>Nocardiopsidaceae</taxon>
        <taxon>Marinitenerispora</taxon>
    </lineage>
</organism>
<name>A0A368SZ13_9ACTN</name>
<accession>A0A368SZ13</accession>
<comment type="caution">
    <text evidence="2">The sequence shown here is derived from an EMBL/GenBank/DDBJ whole genome shotgun (WGS) entry which is preliminary data.</text>
</comment>
<evidence type="ECO:0000313" key="3">
    <source>
        <dbReference type="Proteomes" id="UP000253318"/>
    </source>
</evidence>
<dbReference type="InterPro" id="IPR001466">
    <property type="entry name" value="Beta-lactam-related"/>
</dbReference>
<dbReference type="InterPro" id="IPR012338">
    <property type="entry name" value="Beta-lactam/transpept-like"/>
</dbReference>
<reference evidence="2 3" key="1">
    <citation type="submission" date="2018-04" db="EMBL/GenBank/DDBJ databases">
        <title>Novel actinobacteria from marine sediment.</title>
        <authorList>
            <person name="Ng Z.Y."/>
            <person name="Tan G.Y.A."/>
        </authorList>
    </citation>
    <scope>NUCLEOTIDE SEQUENCE [LARGE SCALE GENOMIC DNA]</scope>
    <source>
        <strain evidence="2 3">TPS81</strain>
    </source>
</reference>
<dbReference type="PANTHER" id="PTHR46825:SF9">
    <property type="entry name" value="BETA-LACTAMASE-RELATED DOMAIN-CONTAINING PROTEIN"/>
    <property type="match status" value="1"/>
</dbReference>
<dbReference type="OrthoDB" id="262125at2"/>
<evidence type="ECO:0000313" key="2">
    <source>
        <dbReference type="EMBL" id="RCV50289.1"/>
    </source>
</evidence>
<dbReference type="Proteomes" id="UP000253318">
    <property type="component" value="Unassembled WGS sequence"/>
</dbReference>
<evidence type="ECO:0000259" key="1">
    <source>
        <dbReference type="Pfam" id="PF00144"/>
    </source>
</evidence>
<keyword evidence="3" id="KW-1185">Reference proteome</keyword>
<dbReference type="InterPro" id="IPR006311">
    <property type="entry name" value="TAT_signal"/>
</dbReference>
<keyword evidence="2" id="KW-0378">Hydrolase</keyword>
<proteinExistence type="predicted"/>
<dbReference type="GO" id="GO:0016787">
    <property type="term" value="F:hydrolase activity"/>
    <property type="evidence" value="ECO:0007669"/>
    <property type="project" value="UniProtKB-KW"/>
</dbReference>
<dbReference type="InterPro" id="IPR050491">
    <property type="entry name" value="AmpC-like"/>
</dbReference>
<gene>
    <name evidence="2" type="ORF">DEF24_24355</name>
</gene>
<protein>
    <submittedName>
        <fullName evidence="2">Serine hydrolase</fullName>
    </submittedName>
</protein>